<dbReference type="CDD" id="cd18787">
    <property type="entry name" value="SF2_C_DEAD"/>
    <property type="match status" value="1"/>
</dbReference>
<keyword evidence="7 10" id="KW-0067">ATP-binding</keyword>
<dbReference type="PROSITE" id="PS51195">
    <property type="entry name" value="Q_MOTIF"/>
    <property type="match status" value="1"/>
</dbReference>
<feature type="compositionally biased region" description="Basic residues" evidence="11">
    <location>
        <begin position="723"/>
        <end position="735"/>
    </location>
</feature>
<keyword evidence="16" id="KW-1185">Reference proteome</keyword>
<dbReference type="InterPro" id="IPR027417">
    <property type="entry name" value="P-loop_NTPase"/>
</dbReference>
<keyword evidence="4 10" id="KW-0547">Nucleotide-binding</keyword>
<evidence type="ECO:0000256" key="10">
    <source>
        <dbReference type="RuleBase" id="RU365068"/>
    </source>
</evidence>
<feature type="compositionally biased region" description="Basic and acidic residues" evidence="11">
    <location>
        <begin position="538"/>
        <end position="550"/>
    </location>
</feature>
<feature type="compositionally biased region" description="Low complexity" evidence="11">
    <location>
        <begin position="699"/>
        <end position="712"/>
    </location>
</feature>
<feature type="compositionally biased region" description="Acidic residues" evidence="11">
    <location>
        <begin position="585"/>
        <end position="623"/>
    </location>
</feature>
<evidence type="ECO:0000259" key="12">
    <source>
        <dbReference type="PROSITE" id="PS51192"/>
    </source>
</evidence>
<dbReference type="InterPro" id="IPR014001">
    <property type="entry name" value="Helicase_ATP-bd"/>
</dbReference>
<dbReference type="PROSITE" id="PS51194">
    <property type="entry name" value="HELICASE_CTER"/>
    <property type="match status" value="1"/>
</dbReference>
<evidence type="ECO:0000259" key="14">
    <source>
        <dbReference type="PROSITE" id="PS51195"/>
    </source>
</evidence>
<gene>
    <name evidence="15" type="primary">DBP4</name>
    <name evidence="15" type="ORF">EHS25_004974</name>
</gene>
<sequence>MAFVERQASSPKPQNGRRNGQKGGRGGKGGKGGGDSRDKVKSNIMKRERLNDELRELQARVGNYTPPAEITTFSQLPLSSRTLKGLKSSHFLNPTPIQSLSIPPSLRGRDVLGSARTGSGKTLAFLIPLLERLYLLKWGPMDGLGAVVISPTRELAVQTFTQLRDIGKYHNFSAGLVIGGKPLKEERDRLSRMNILIATPGRLLQHLDSTVGFESSGVKVLVLDEADRLLDLGFLPALRAIVGHFSPSTLPDGRPDRQTLLFSATQSKDLASLAKLSLHDPLYINCNKPGEEGVVPTNLEQFYSVVGLERKLDALWGFVKSHLKMKGVVFVTSGKQVRFIFETFRRLHPGLPLMHLHGKQKQPTRLTIFQRFSSSKTALLICTDVAARGLDFPAVDWVVQLDCPEDVDTYIHRVGRTARYESEGKALLFLCPSEEEGMLARWKEKAIEVKKIKIKESKMGNLRQQMQNFAFKEPEIKYLGQRAFISYMRAVHIQKDKTIFDVAALPAEEYAASMGLPGAPQIKLSEPKTGKARVRAGQKKEEPIEQHEDEVAVVASSDESGDEDEDDVDTEAEAETGGAASVNEQDSEGESDEESGGESGGESDEESDDDDQDEEESESDISEEERPIKAPEVRTKYDRMFERKNQSILTPHYTSLIAHNDGDEEGEEDDVFTLARRDHALSGDEDENAAEKGGVNATANSKSDSKSVAAAKPLVSSEDLSKRKLKAGTSKKARVKTGPAPEKLVFDEQGNPTNFYEEGTAAESGAAGQRAEYVEMERERMRAADKVDREVAREKKREKKRKRKERERELMQDSDEEEEGPVAMLGGGDYDDDEEYGSPSEEDEPPVVYKSDRSERGHKRARHEADLEDEEALALRLLQGA</sequence>
<evidence type="ECO:0000256" key="1">
    <source>
        <dbReference type="ARBA" id="ARBA00004604"/>
    </source>
</evidence>
<feature type="domain" description="Helicase C-terminal" evidence="13">
    <location>
        <begin position="298"/>
        <end position="470"/>
    </location>
</feature>
<evidence type="ECO:0000256" key="5">
    <source>
        <dbReference type="ARBA" id="ARBA00022801"/>
    </source>
</evidence>
<keyword evidence="8 10" id="KW-0694">RNA-binding</keyword>
<evidence type="ECO:0000256" key="2">
    <source>
        <dbReference type="ARBA" id="ARBA00022517"/>
    </source>
</evidence>
<feature type="compositionally biased region" description="Acidic residues" evidence="11">
    <location>
        <begin position="559"/>
        <end position="574"/>
    </location>
</feature>
<dbReference type="InterPro" id="IPR011545">
    <property type="entry name" value="DEAD/DEAH_box_helicase_dom"/>
</dbReference>
<dbReference type="InterPro" id="IPR001650">
    <property type="entry name" value="Helicase_C-like"/>
</dbReference>
<keyword evidence="5 10" id="KW-0378">Hydrolase</keyword>
<feature type="compositionally biased region" description="Gly residues" evidence="11">
    <location>
        <begin position="21"/>
        <end position="33"/>
    </location>
</feature>
<proteinExistence type="inferred from homology"/>
<feature type="compositionally biased region" description="Acidic residues" evidence="11">
    <location>
        <begin position="829"/>
        <end position="845"/>
    </location>
</feature>
<organism evidence="15 16">
    <name type="scientific">Saitozyma podzolica</name>
    <dbReference type="NCBI Taxonomy" id="1890683"/>
    <lineage>
        <taxon>Eukaryota</taxon>
        <taxon>Fungi</taxon>
        <taxon>Dikarya</taxon>
        <taxon>Basidiomycota</taxon>
        <taxon>Agaricomycotina</taxon>
        <taxon>Tremellomycetes</taxon>
        <taxon>Tremellales</taxon>
        <taxon>Trimorphomycetaceae</taxon>
        <taxon>Saitozyma</taxon>
    </lineage>
</organism>
<dbReference type="GO" id="GO:0005524">
    <property type="term" value="F:ATP binding"/>
    <property type="evidence" value="ECO:0007669"/>
    <property type="project" value="UniProtKB-UniRule"/>
</dbReference>
<dbReference type="Pfam" id="PF00271">
    <property type="entry name" value="Helicase_C"/>
    <property type="match status" value="1"/>
</dbReference>
<dbReference type="SMART" id="SM00487">
    <property type="entry name" value="DEXDc"/>
    <property type="match status" value="1"/>
</dbReference>
<dbReference type="InterPro" id="IPR000629">
    <property type="entry name" value="RNA-helicase_DEAD-box_CS"/>
</dbReference>
<feature type="compositionally biased region" description="Low complexity" evidence="11">
    <location>
        <begin position="757"/>
        <end position="768"/>
    </location>
</feature>
<dbReference type="GO" id="GO:0016887">
    <property type="term" value="F:ATP hydrolysis activity"/>
    <property type="evidence" value="ECO:0007669"/>
    <property type="project" value="RHEA"/>
</dbReference>
<dbReference type="STRING" id="1890683.A0A427Y259"/>
<evidence type="ECO:0000256" key="4">
    <source>
        <dbReference type="ARBA" id="ARBA00022741"/>
    </source>
</evidence>
<evidence type="ECO:0000313" key="16">
    <source>
        <dbReference type="Proteomes" id="UP000279259"/>
    </source>
</evidence>
<dbReference type="PROSITE" id="PS51192">
    <property type="entry name" value="HELICASE_ATP_BIND_1"/>
    <property type="match status" value="1"/>
</dbReference>
<feature type="short sequence motif" description="Q motif" evidence="9">
    <location>
        <begin position="71"/>
        <end position="99"/>
    </location>
</feature>
<name>A0A427Y259_9TREE</name>
<comment type="caution">
    <text evidence="15">The sequence shown here is derived from an EMBL/GenBank/DDBJ whole genome shotgun (WGS) entry which is preliminary data.</text>
</comment>
<feature type="region of interest" description="Disordered" evidence="11">
    <location>
        <begin position="518"/>
        <end position="869"/>
    </location>
</feature>
<evidence type="ECO:0000313" key="15">
    <source>
        <dbReference type="EMBL" id="RSH85167.1"/>
    </source>
</evidence>
<dbReference type="CDD" id="cd17941">
    <property type="entry name" value="DEADc_DDX10"/>
    <property type="match status" value="1"/>
</dbReference>
<evidence type="ECO:0000256" key="8">
    <source>
        <dbReference type="ARBA" id="ARBA00022884"/>
    </source>
</evidence>
<keyword evidence="6 10" id="KW-0347">Helicase</keyword>
<dbReference type="Gene3D" id="3.40.50.300">
    <property type="entry name" value="P-loop containing nucleotide triphosphate hydrolases"/>
    <property type="match status" value="2"/>
</dbReference>
<comment type="function">
    <text evidence="10">RNA helicase.</text>
</comment>
<feature type="compositionally biased region" description="Basic residues" evidence="11">
    <location>
        <begin position="796"/>
        <end position="805"/>
    </location>
</feature>
<evidence type="ECO:0000256" key="11">
    <source>
        <dbReference type="SAM" id="MobiDB-lite"/>
    </source>
</evidence>
<comment type="similarity">
    <text evidence="10">Belongs to the DEAD box helicase family.</text>
</comment>
<evidence type="ECO:0000259" key="13">
    <source>
        <dbReference type="PROSITE" id="PS51194"/>
    </source>
</evidence>
<feature type="domain" description="Helicase ATP-binding" evidence="12">
    <location>
        <begin position="102"/>
        <end position="284"/>
    </location>
</feature>
<dbReference type="SMART" id="SM01178">
    <property type="entry name" value="DUF4217"/>
    <property type="match status" value="1"/>
</dbReference>
<dbReference type="InterPro" id="IPR025313">
    <property type="entry name" value="SPB4-like_CTE"/>
</dbReference>
<evidence type="ECO:0000256" key="6">
    <source>
        <dbReference type="ARBA" id="ARBA00022806"/>
    </source>
</evidence>
<feature type="compositionally biased region" description="Basic and acidic residues" evidence="11">
    <location>
        <begin position="624"/>
        <end position="645"/>
    </location>
</feature>
<feature type="compositionally biased region" description="Basic and acidic residues" evidence="11">
    <location>
        <begin position="772"/>
        <end position="795"/>
    </location>
</feature>
<accession>A0A427Y259</accession>
<keyword evidence="2" id="KW-0690">Ribosome biogenesis</keyword>
<comment type="catalytic activity">
    <reaction evidence="10">
        <text>ATP + H2O = ADP + phosphate + H(+)</text>
        <dbReference type="Rhea" id="RHEA:13065"/>
        <dbReference type="ChEBI" id="CHEBI:15377"/>
        <dbReference type="ChEBI" id="CHEBI:15378"/>
        <dbReference type="ChEBI" id="CHEBI:30616"/>
        <dbReference type="ChEBI" id="CHEBI:43474"/>
        <dbReference type="ChEBI" id="CHEBI:456216"/>
        <dbReference type="EC" id="3.6.4.13"/>
    </reaction>
</comment>
<comment type="domain">
    <text evidence="10">The Q motif is unique to and characteristic of the DEAD box family of RNA helicases and controls ATP binding and hydrolysis.</text>
</comment>
<dbReference type="SMART" id="SM00490">
    <property type="entry name" value="HELICc"/>
    <property type="match status" value="1"/>
</dbReference>
<evidence type="ECO:0000256" key="7">
    <source>
        <dbReference type="ARBA" id="ARBA00022840"/>
    </source>
</evidence>
<dbReference type="InterPro" id="IPR014014">
    <property type="entry name" value="RNA_helicase_DEAD_Q_motif"/>
</dbReference>
<dbReference type="EMBL" id="RSCD01000021">
    <property type="protein sequence ID" value="RSH85167.1"/>
    <property type="molecule type" value="Genomic_DNA"/>
</dbReference>
<protein>
    <recommendedName>
        <fullName evidence="10">ATP-dependent RNA helicase</fullName>
        <ecNumber evidence="10">3.6.4.13</ecNumber>
    </recommendedName>
</protein>
<evidence type="ECO:0000256" key="9">
    <source>
        <dbReference type="PROSITE-ProRule" id="PRU00552"/>
    </source>
</evidence>
<dbReference type="PROSITE" id="PS00039">
    <property type="entry name" value="DEAD_ATP_HELICASE"/>
    <property type="match status" value="1"/>
</dbReference>
<dbReference type="GO" id="GO:0006364">
    <property type="term" value="P:rRNA processing"/>
    <property type="evidence" value="ECO:0007669"/>
    <property type="project" value="UniProtKB-KW"/>
</dbReference>
<dbReference type="GO" id="GO:0003724">
    <property type="term" value="F:RNA helicase activity"/>
    <property type="evidence" value="ECO:0007669"/>
    <property type="project" value="UniProtKB-EC"/>
</dbReference>
<dbReference type="OrthoDB" id="10259640at2759"/>
<dbReference type="GO" id="GO:0003723">
    <property type="term" value="F:RNA binding"/>
    <property type="evidence" value="ECO:0007669"/>
    <property type="project" value="UniProtKB-UniRule"/>
</dbReference>
<dbReference type="EC" id="3.6.4.13" evidence="10"/>
<comment type="subcellular location">
    <subcellularLocation>
        <location evidence="1">Nucleus</location>
        <location evidence="1">Nucleolus</location>
    </subcellularLocation>
</comment>
<feature type="compositionally biased region" description="Basic and acidic residues" evidence="11">
    <location>
        <begin position="34"/>
        <end position="46"/>
    </location>
</feature>
<dbReference type="AlphaFoldDB" id="A0A427Y259"/>
<dbReference type="Pfam" id="PF00270">
    <property type="entry name" value="DEAD"/>
    <property type="match status" value="1"/>
</dbReference>
<reference evidence="15 16" key="1">
    <citation type="submission" date="2018-11" db="EMBL/GenBank/DDBJ databases">
        <title>Genome sequence of Saitozyma podzolica DSM 27192.</title>
        <authorList>
            <person name="Aliyu H."/>
            <person name="Gorte O."/>
            <person name="Ochsenreither K."/>
        </authorList>
    </citation>
    <scope>NUCLEOTIDE SEQUENCE [LARGE SCALE GENOMIC DNA]</scope>
    <source>
        <strain evidence="15 16">DSM 27192</strain>
    </source>
</reference>
<dbReference type="Proteomes" id="UP000279259">
    <property type="component" value="Unassembled WGS sequence"/>
</dbReference>
<evidence type="ECO:0000256" key="3">
    <source>
        <dbReference type="ARBA" id="ARBA00022552"/>
    </source>
</evidence>
<dbReference type="GO" id="GO:0005730">
    <property type="term" value="C:nucleolus"/>
    <property type="evidence" value="ECO:0007669"/>
    <property type="project" value="UniProtKB-SubCell"/>
</dbReference>
<dbReference type="PANTHER" id="PTHR24031">
    <property type="entry name" value="RNA HELICASE"/>
    <property type="match status" value="1"/>
</dbReference>
<keyword evidence="3" id="KW-0698">rRNA processing</keyword>
<feature type="domain" description="DEAD-box RNA helicase Q" evidence="14">
    <location>
        <begin position="71"/>
        <end position="99"/>
    </location>
</feature>
<feature type="compositionally biased region" description="Acidic residues" evidence="11">
    <location>
        <begin position="662"/>
        <end position="671"/>
    </location>
</feature>
<dbReference type="Pfam" id="PF13959">
    <property type="entry name" value="CTE_SPB4"/>
    <property type="match status" value="1"/>
</dbReference>
<feature type="region of interest" description="Disordered" evidence="11">
    <location>
        <begin position="1"/>
        <end position="46"/>
    </location>
</feature>
<dbReference type="SUPFAM" id="SSF52540">
    <property type="entry name" value="P-loop containing nucleoside triphosphate hydrolases"/>
    <property type="match status" value="1"/>
</dbReference>